<dbReference type="InterPro" id="IPR000086">
    <property type="entry name" value="NUDIX_hydrolase_dom"/>
</dbReference>
<dbReference type="AlphaFoldDB" id="A0A0D7E1D9"/>
<dbReference type="PATRIC" id="fig|316.110.peg.1594"/>
<dbReference type="EMBL" id="JXXD01000176">
    <property type="protein sequence ID" value="KIZ34311.1"/>
    <property type="molecule type" value="Genomic_DNA"/>
</dbReference>
<evidence type="ECO:0000256" key="4">
    <source>
        <dbReference type="RuleBase" id="RU003476"/>
    </source>
</evidence>
<reference evidence="6 7" key="1">
    <citation type="submission" date="2014-11" db="EMBL/GenBank/DDBJ databases">
        <title>Genomics and ecophysiology of heterotrophic nitrogen fixing bacteria isolated from estuarine surface water.</title>
        <authorList>
            <person name="Bentzon-Tilia M."/>
            <person name="Severin I."/>
            <person name="Hansen L.H."/>
            <person name="Riemann L."/>
        </authorList>
    </citation>
    <scope>NUCLEOTIDE SEQUENCE [LARGE SCALE GENOMIC DNA]</scope>
    <source>
        <strain evidence="6 7">BAL361</strain>
    </source>
</reference>
<dbReference type="Gene3D" id="3.90.79.10">
    <property type="entry name" value="Nucleoside Triphosphate Pyrophosphohydrolase"/>
    <property type="match status" value="1"/>
</dbReference>
<dbReference type="Pfam" id="PF00293">
    <property type="entry name" value="NUDIX"/>
    <property type="match status" value="1"/>
</dbReference>
<keyword evidence="2 4" id="KW-0378">Hydrolase</keyword>
<evidence type="ECO:0000256" key="3">
    <source>
        <dbReference type="ARBA" id="ARBA00022842"/>
    </source>
</evidence>
<evidence type="ECO:0000256" key="2">
    <source>
        <dbReference type="ARBA" id="ARBA00022801"/>
    </source>
</evidence>
<dbReference type="PRINTS" id="PR00502">
    <property type="entry name" value="NUDIXFAMILY"/>
</dbReference>
<dbReference type="SUPFAM" id="SSF55811">
    <property type="entry name" value="Nudix"/>
    <property type="match status" value="1"/>
</dbReference>
<comment type="cofactor">
    <cofactor evidence="1">
        <name>Mg(2+)</name>
        <dbReference type="ChEBI" id="CHEBI:18420"/>
    </cofactor>
</comment>
<dbReference type="InterPro" id="IPR020084">
    <property type="entry name" value="NUDIX_hydrolase_CS"/>
</dbReference>
<name>A0A0D7E1D9_STUST</name>
<evidence type="ECO:0000259" key="5">
    <source>
        <dbReference type="PROSITE" id="PS51462"/>
    </source>
</evidence>
<comment type="similarity">
    <text evidence="4">Belongs to the Nudix hydrolase family.</text>
</comment>
<gene>
    <name evidence="6" type="ORF">LO50_17785</name>
</gene>
<proteinExistence type="inferred from homology"/>
<keyword evidence="3" id="KW-0460">Magnesium</keyword>
<dbReference type="PROSITE" id="PS00893">
    <property type="entry name" value="NUDIX_BOX"/>
    <property type="match status" value="1"/>
</dbReference>
<sequence length="151" mass="17560">MQIRKCSRLFILDSDGRLLLFLYKDEHQAPFWATAGGELKTGESYAEAAARELYEETGLTLKIGSLLKERDEVYAVARSTPARWLEKYYLVECPPNTDIFAAEWTDEEKSTIQKWKWWDIAEIQNEDAAAFKPEWLPDLLNAVLSERKKRI</sequence>
<evidence type="ECO:0000313" key="7">
    <source>
        <dbReference type="Proteomes" id="UP000032439"/>
    </source>
</evidence>
<feature type="domain" description="Nudix hydrolase" evidence="5">
    <location>
        <begin position="2"/>
        <end position="141"/>
    </location>
</feature>
<protein>
    <submittedName>
        <fullName evidence="6">NTP pyrophosphohydrolase</fullName>
    </submittedName>
</protein>
<dbReference type="PANTHER" id="PTHR43046">
    <property type="entry name" value="GDP-MANNOSE MANNOSYL HYDROLASE"/>
    <property type="match status" value="1"/>
</dbReference>
<dbReference type="InterPro" id="IPR015797">
    <property type="entry name" value="NUDIX_hydrolase-like_dom_sf"/>
</dbReference>
<dbReference type="RefSeq" id="WP_044315826.1">
    <property type="nucleotide sequence ID" value="NZ_JBITTV010000013.1"/>
</dbReference>
<dbReference type="CDD" id="cd04685">
    <property type="entry name" value="NUDIX_Hydrolase"/>
    <property type="match status" value="1"/>
</dbReference>
<dbReference type="PROSITE" id="PS51462">
    <property type="entry name" value="NUDIX"/>
    <property type="match status" value="1"/>
</dbReference>
<comment type="caution">
    <text evidence="6">The sequence shown here is derived from an EMBL/GenBank/DDBJ whole genome shotgun (WGS) entry which is preliminary data.</text>
</comment>
<accession>A0A0D7E1D9</accession>
<dbReference type="GO" id="GO:0016787">
    <property type="term" value="F:hydrolase activity"/>
    <property type="evidence" value="ECO:0007669"/>
    <property type="project" value="UniProtKB-KW"/>
</dbReference>
<organism evidence="6 7">
    <name type="scientific">Stutzerimonas stutzeri</name>
    <name type="common">Pseudomonas stutzeri</name>
    <dbReference type="NCBI Taxonomy" id="316"/>
    <lineage>
        <taxon>Bacteria</taxon>
        <taxon>Pseudomonadati</taxon>
        <taxon>Pseudomonadota</taxon>
        <taxon>Gammaproteobacteria</taxon>
        <taxon>Pseudomonadales</taxon>
        <taxon>Pseudomonadaceae</taxon>
        <taxon>Stutzerimonas</taxon>
    </lineage>
</organism>
<dbReference type="Proteomes" id="UP000032439">
    <property type="component" value="Unassembled WGS sequence"/>
</dbReference>
<dbReference type="InterPro" id="IPR020476">
    <property type="entry name" value="Nudix_hydrolase"/>
</dbReference>
<evidence type="ECO:0000313" key="6">
    <source>
        <dbReference type="EMBL" id="KIZ34311.1"/>
    </source>
</evidence>
<evidence type="ECO:0000256" key="1">
    <source>
        <dbReference type="ARBA" id="ARBA00001946"/>
    </source>
</evidence>
<dbReference type="PANTHER" id="PTHR43046:SF12">
    <property type="entry name" value="GDP-MANNOSE MANNOSYL HYDROLASE"/>
    <property type="match status" value="1"/>
</dbReference>